<keyword evidence="2" id="KW-0732">Signal</keyword>
<gene>
    <name evidence="3" type="ORF">FHU33_3562</name>
</gene>
<keyword evidence="1" id="KW-0472">Membrane</keyword>
<feature type="signal peptide" evidence="2">
    <location>
        <begin position="1"/>
        <end position="23"/>
    </location>
</feature>
<dbReference type="EMBL" id="VFQE01000001">
    <property type="protein sequence ID" value="TQN44078.1"/>
    <property type="molecule type" value="Genomic_DNA"/>
</dbReference>
<feature type="chain" id="PRO_5038668506" description="MYXO-CTERM domain-containing protein" evidence="2">
    <location>
        <begin position="24"/>
        <end position="142"/>
    </location>
</feature>
<name>A0A543PJ32_9ACTN</name>
<dbReference type="AlphaFoldDB" id="A0A543PJ32"/>
<proteinExistence type="predicted"/>
<evidence type="ECO:0000313" key="3">
    <source>
        <dbReference type="EMBL" id="TQN44078.1"/>
    </source>
</evidence>
<reference evidence="3 4" key="1">
    <citation type="submission" date="2019-06" db="EMBL/GenBank/DDBJ databases">
        <title>Sequencing the genomes of 1000 actinobacteria strains.</title>
        <authorList>
            <person name="Klenk H.-P."/>
        </authorList>
    </citation>
    <scope>NUCLEOTIDE SEQUENCE [LARGE SCALE GENOMIC DNA]</scope>
    <source>
        <strain evidence="3 4">DSM 46837</strain>
    </source>
</reference>
<keyword evidence="1" id="KW-1133">Transmembrane helix</keyword>
<keyword evidence="4" id="KW-1185">Reference proteome</keyword>
<comment type="caution">
    <text evidence="3">The sequence shown here is derived from an EMBL/GenBank/DDBJ whole genome shotgun (WGS) entry which is preliminary data.</text>
</comment>
<evidence type="ECO:0000256" key="1">
    <source>
        <dbReference type="SAM" id="Phobius"/>
    </source>
</evidence>
<keyword evidence="1" id="KW-0812">Transmembrane</keyword>
<evidence type="ECO:0000313" key="4">
    <source>
        <dbReference type="Proteomes" id="UP000319865"/>
    </source>
</evidence>
<dbReference type="Proteomes" id="UP000319865">
    <property type="component" value="Unassembled WGS sequence"/>
</dbReference>
<evidence type="ECO:0000256" key="2">
    <source>
        <dbReference type="SAM" id="SignalP"/>
    </source>
</evidence>
<sequence length="142" mass="14459">MRGRRIGALLVVAAVLAMHGVQCMSGSVGSAHVTVAPAVPLTVLDGGSTASPDGTHHVAALGADATAPLHPAPVGIPAYGPELWTICLAVVFAALALVSVALLFRGRAALVVRGPPPSLRGLRQRYRLPPAPDLSALCLLRI</sequence>
<organism evidence="3 4">
    <name type="scientific">Blastococcus colisei</name>
    <dbReference type="NCBI Taxonomy" id="1564162"/>
    <lineage>
        <taxon>Bacteria</taxon>
        <taxon>Bacillati</taxon>
        <taxon>Actinomycetota</taxon>
        <taxon>Actinomycetes</taxon>
        <taxon>Geodermatophilales</taxon>
        <taxon>Geodermatophilaceae</taxon>
        <taxon>Blastococcus</taxon>
    </lineage>
</organism>
<feature type="transmembrane region" description="Helical" evidence="1">
    <location>
        <begin position="83"/>
        <end position="104"/>
    </location>
</feature>
<evidence type="ECO:0008006" key="5">
    <source>
        <dbReference type="Google" id="ProtNLM"/>
    </source>
</evidence>
<protein>
    <recommendedName>
        <fullName evidence="5">MYXO-CTERM domain-containing protein</fullName>
    </recommendedName>
</protein>
<accession>A0A543PJ32</accession>